<protein>
    <submittedName>
        <fullName evidence="2">Uncharacterized protein</fullName>
    </submittedName>
</protein>
<evidence type="ECO:0000313" key="3">
    <source>
        <dbReference type="Proteomes" id="UP000245119"/>
    </source>
</evidence>
<evidence type="ECO:0000313" key="2">
    <source>
        <dbReference type="EMBL" id="PVD19588.1"/>
    </source>
</evidence>
<reference evidence="2 3" key="1">
    <citation type="submission" date="2018-04" db="EMBL/GenBank/DDBJ databases">
        <title>The genome of golden apple snail Pomacea canaliculata provides insight into stress tolerance and invasive adaptation.</title>
        <authorList>
            <person name="Liu C."/>
            <person name="Liu B."/>
            <person name="Ren Y."/>
            <person name="Zhang Y."/>
            <person name="Wang H."/>
            <person name="Li S."/>
            <person name="Jiang F."/>
            <person name="Yin L."/>
            <person name="Zhang G."/>
            <person name="Qian W."/>
            <person name="Fan W."/>
        </authorList>
    </citation>
    <scope>NUCLEOTIDE SEQUENCE [LARGE SCALE GENOMIC DNA]</scope>
    <source>
        <strain evidence="2">SZHN2017</strain>
        <tissue evidence="2">Muscle</tissue>
    </source>
</reference>
<gene>
    <name evidence="2" type="ORF">C0Q70_20078</name>
</gene>
<organism evidence="2 3">
    <name type="scientific">Pomacea canaliculata</name>
    <name type="common">Golden apple snail</name>
    <dbReference type="NCBI Taxonomy" id="400727"/>
    <lineage>
        <taxon>Eukaryota</taxon>
        <taxon>Metazoa</taxon>
        <taxon>Spiralia</taxon>
        <taxon>Lophotrochozoa</taxon>
        <taxon>Mollusca</taxon>
        <taxon>Gastropoda</taxon>
        <taxon>Caenogastropoda</taxon>
        <taxon>Architaenioglossa</taxon>
        <taxon>Ampullarioidea</taxon>
        <taxon>Ampullariidae</taxon>
        <taxon>Pomacea</taxon>
    </lineage>
</organism>
<keyword evidence="3" id="KW-1185">Reference proteome</keyword>
<dbReference type="EMBL" id="PZQS01000013">
    <property type="protein sequence ID" value="PVD19588.1"/>
    <property type="molecule type" value="Genomic_DNA"/>
</dbReference>
<proteinExistence type="predicted"/>
<sequence length="180" mass="20054">MSRPLPGGKDDVSFLGHTSLPSSEDSRADRRVRFAGNKKKMSAWSSLSEFKQKEYFLEYGVFINYPPGGPPVVYAPSDARGSRQACRTDCVLHTPASAANTNKSVWTFCSYNRGGVSEDKERDHENGTKTFCIEKIWKIRTGQNRRHPPSHPSASSPLRMPTRIGFPHPNHLPVIKSLGP</sequence>
<dbReference type="Proteomes" id="UP000245119">
    <property type="component" value="Linkage Group LG13"/>
</dbReference>
<evidence type="ECO:0000256" key="1">
    <source>
        <dbReference type="SAM" id="MobiDB-lite"/>
    </source>
</evidence>
<dbReference type="AlphaFoldDB" id="A0A2T7NEI5"/>
<name>A0A2T7NEI5_POMCA</name>
<feature type="region of interest" description="Disordered" evidence="1">
    <location>
        <begin position="1"/>
        <end position="29"/>
    </location>
</feature>
<comment type="caution">
    <text evidence="2">The sequence shown here is derived from an EMBL/GenBank/DDBJ whole genome shotgun (WGS) entry which is preliminary data.</text>
</comment>
<accession>A0A2T7NEI5</accession>